<dbReference type="KEGG" id="fvr:FVEG_11507"/>
<dbReference type="AlphaFoldDB" id="W7MYS4"/>
<accession>W7MYS4</accession>
<keyword evidence="3" id="KW-1185">Reference proteome</keyword>
<dbReference type="RefSeq" id="XP_018759121.1">
    <property type="nucleotide sequence ID" value="XM_018900789.1"/>
</dbReference>
<dbReference type="VEuPathDB" id="FungiDB:FVEG_11507"/>
<feature type="compositionally biased region" description="Basic and acidic residues" evidence="1">
    <location>
        <begin position="55"/>
        <end position="76"/>
    </location>
</feature>
<dbReference type="EMBL" id="DS022258">
    <property type="protein sequence ID" value="EWG52930.1"/>
    <property type="molecule type" value="Genomic_DNA"/>
</dbReference>
<proteinExistence type="predicted"/>
<feature type="region of interest" description="Disordered" evidence="1">
    <location>
        <begin position="51"/>
        <end position="79"/>
    </location>
</feature>
<organism evidence="2 3">
    <name type="scientific">Gibberella moniliformis (strain M3125 / FGSC 7600)</name>
    <name type="common">Maize ear and stalk rot fungus</name>
    <name type="synonym">Fusarium verticillioides</name>
    <dbReference type="NCBI Taxonomy" id="334819"/>
    <lineage>
        <taxon>Eukaryota</taxon>
        <taxon>Fungi</taxon>
        <taxon>Dikarya</taxon>
        <taxon>Ascomycota</taxon>
        <taxon>Pezizomycotina</taxon>
        <taxon>Sordariomycetes</taxon>
        <taxon>Hypocreomycetidae</taxon>
        <taxon>Hypocreales</taxon>
        <taxon>Nectriaceae</taxon>
        <taxon>Fusarium</taxon>
        <taxon>Fusarium fujikuroi species complex</taxon>
    </lineage>
</organism>
<evidence type="ECO:0000256" key="1">
    <source>
        <dbReference type="SAM" id="MobiDB-lite"/>
    </source>
</evidence>
<sequence length="117" mass="13468">MNITDQQQLLCLISRSINVLGCSARSKCPYVQPLRLQLRQLQTLTAVFGSEEEEGRVRERPKGLRKGDRHKVEKKPQKPQKRLRLWVRVSEEYAGVSHVESLREISQSSPGLNRCQT</sequence>
<evidence type="ECO:0000313" key="2">
    <source>
        <dbReference type="EMBL" id="EWG52930.1"/>
    </source>
</evidence>
<dbReference type="Proteomes" id="UP000009096">
    <property type="component" value="Chromosome 7"/>
</dbReference>
<reference evidence="2 3" key="1">
    <citation type="journal article" date="2010" name="Nature">
        <title>Comparative genomics reveals mobile pathogenicity chromosomes in Fusarium.</title>
        <authorList>
            <person name="Ma L.J."/>
            <person name="van der Does H.C."/>
            <person name="Borkovich K.A."/>
            <person name="Coleman J.J."/>
            <person name="Daboussi M.J."/>
            <person name="Di Pietro A."/>
            <person name="Dufresne M."/>
            <person name="Freitag M."/>
            <person name="Grabherr M."/>
            <person name="Henrissat B."/>
            <person name="Houterman P.M."/>
            <person name="Kang S."/>
            <person name="Shim W.B."/>
            <person name="Woloshuk C."/>
            <person name="Xie X."/>
            <person name="Xu J.R."/>
            <person name="Antoniw J."/>
            <person name="Baker S.E."/>
            <person name="Bluhm B.H."/>
            <person name="Breakspear A."/>
            <person name="Brown D.W."/>
            <person name="Butchko R.A."/>
            <person name="Chapman S."/>
            <person name="Coulson R."/>
            <person name="Coutinho P.M."/>
            <person name="Danchin E.G."/>
            <person name="Diener A."/>
            <person name="Gale L.R."/>
            <person name="Gardiner D.M."/>
            <person name="Goff S."/>
            <person name="Hammond-Kosack K.E."/>
            <person name="Hilburn K."/>
            <person name="Hua-Van A."/>
            <person name="Jonkers W."/>
            <person name="Kazan K."/>
            <person name="Kodira C.D."/>
            <person name="Koehrsen M."/>
            <person name="Kumar L."/>
            <person name="Lee Y.H."/>
            <person name="Li L."/>
            <person name="Manners J.M."/>
            <person name="Miranda-Saavedra D."/>
            <person name="Mukherjee M."/>
            <person name="Park G."/>
            <person name="Park J."/>
            <person name="Park S.Y."/>
            <person name="Proctor R.H."/>
            <person name="Regev A."/>
            <person name="Ruiz-Roldan M.C."/>
            <person name="Sain D."/>
            <person name="Sakthikumar S."/>
            <person name="Sykes S."/>
            <person name="Schwartz D.C."/>
            <person name="Turgeon B.G."/>
            <person name="Wapinski I."/>
            <person name="Yoder O."/>
            <person name="Young S."/>
            <person name="Zeng Q."/>
            <person name="Zhou S."/>
            <person name="Galagan J."/>
            <person name="Cuomo C.A."/>
            <person name="Kistler H.C."/>
            <person name="Rep M."/>
        </authorList>
    </citation>
    <scope>NUCLEOTIDE SEQUENCE [LARGE SCALE GENOMIC DNA]</scope>
    <source>
        <strain evidence="3">M3125 / FGSC 7600</strain>
    </source>
</reference>
<dbReference type="EMBL" id="CM000584">
    <property type="protein sequence ID" value="EWG52930.1"/>
    <property type="molecule type" value="Genomic_DNA"/>
</dbReference>
<name>W7MYS4_GIBM7</name>
<dbReference type="OMA" id="YAGVSHV"/>
<dbReference type="OrthoDB" id="5100371at2759"/>
<dbReference type="GeneID" id="30069017"/>
<dbReference type="HOGENOM" id="CLU_2190161_0_0_1"/>
<protein>
    <submittedName>
        <fullName evidence="2">Uncharacterized protein</fullName>
    </submittedName>
</protein>
<gene>
    <name evidence="2" type="ORF">FVEG_11507</name>
</gene>
<evidence type="ECO:0000313" key="3">
    <source>
        <dbReference type="Proteomes" id="UP000009096"/>
    </source>
</evidence>